<dbReference type="RefSeq" id="WP_170114743.1">
    <property type="nucleotide sequence ID" value="NZ_CP022203.1"/>
</dbReference>
<keyword evidence="2" id="KW-0479">Metal-binding</keyword>
<evidence type="ECO:0000256" key="6">
    <source>
        <dbReference type="SAM" id="MobiDB-lite"/>
    </source>
</evidence>
<evidence type="ECO:0000256" key="1">
    <source>
        <dbReference type="ARBA" id="ARBA00022434"/>
    </source>
</evidence>
<dbReference type="InterPro" id="IPR054581">
    <property type="entry name" value="EncFtn-like"/>
</dbReference>
<protein>
    <submittedName>
        <fullName evidence="7">Ferritin</fullName>
    </submittedName>
</protein>
<feature type="compositionally biased region" description="Low complexity" evidence="6">
    <location>
        <begin position="93"/>
        <end position="102"/>
    </location>
</feature>
<feature type="compositionally biased region" description="Gly residues" evidence="6">
    <location>
        <begin position="148"/>
        <end position="158"/>
    </location>
</feature>
<evidence type="ECO:0000313" key="8">
    <source>
        <dbReference type="Proteomes" id="UP000217343"/>
    </source>
</evidence>
<organism evidence="7 8">
    <name type="scientific">Corallococcus macrosporus DSM 14697</name>
    <dbReference type="NCBI Taxonomy" id="1189310"/>
    <lineage>
        <taxon>Bacteria</taxon>
        <taxon>Pseudomonadati</taxon>
        <taxon>Myxococcota</taxon>
        <taxon>Myxococcia</taxon>
        <taxon>Myxococcales</taxon>
        <taxon>Cystobacterineae</taxon>
        <taxon>Myxococcaceae</taxon>
        <taxon>Corallococcus</taxon>
    </lineage>
</organism>
<evidence type="ECO:0000256" key="3">
    <source>
        <dbReference type="ARBA" id="ARBA00023004"/>
    </source>
</evidence>
<keyword evidence="3" id="KW-0408">Iron</keyword>
<comment type="subcellular location">
    <subcellularLocation>
        <location evidence="4">Encapsulin nanocompartment</location>
    </subcellularLocation>
</comment>
<dbReference type="InterPro" id="IPR009078">
    <property type="entry name" value="Ferritin-like_SF"/>
</dbReference>
<dbReference type="SUPFAM" id="SSF47240">
    <property type="entry name" value="Ferritin-like"/>
    <property type="match status" value="1"/>
</dbReference>
<gene>
    <name evidence="7" type="ORF">MYMAC_003499</name>
</gene>
<keyword evidence="8" id="KW-1185">Reference proteome</keyword>
<sequence length="158" mass="16940">MAGPPDSDMDDVARIRLVLARELETINEYEAYARASSHPEVRAFFQHLAAEEKEHVSEAVHMLRMLDSGQNDHFNKPFVPGHFQAAEAPAPATVHVPAPDAPGFSINGRNGRLPSEPPTSLPPQRLVYGLPAPPPAVESHPLTVGSLRRGGGGSSSGR</sequence>
<dbReference type="GO" id="GO:0140737">
    <property type="term" value="C:encapsulin nanocompartment"/>
    <property type="evidence" value="ECO:0007669"/>
    <property type="project" value="UniProtKB-SubCell"/>
</dbReference>
<dbReference type="EMBL" id="CP022203">
    <property type="protein sequence ID" value="ATB47880.1"/>
    <property type="molecule type" value="Genomic_DNA"/>
</dbReference>
<dbReference type="KEGG" id="mmas:MYMAC_003499"/>
<dbReference type="Pfam" id="PF22277">
    <property type="entry name" value="EncFtn-like"/>
    <property type="match status" value="1"/>
</dbReference>
<dbReference type="Proteomes" id="UP000217343">
    <property type="component" value="Chromosome"/>
</dbReference>
<evidence type="ECO:0000256" key="2">
    <source>
        <dbReference type="ARBA" id="ARBA00022723"/>
    </source>
</evidence>
<dbReference type="Gene3D" id="6.10.140.1960">
    <property type="match status" value="1"/>
</dbReference>
<evidence type="ECO:0000313" key="7">
    <source>
        <dbReference type="EMBL" id="ATB47880.1"/>
    </source>
</evidence>
<feature type="region of interest" description="Disordered" evidence="6">
    <location>
        <begin position="93"/>
        <end position="158"/>
    </location>
</feature>
<keyword evidence="1" id="KW-0409">Iron storage</keyword>
<keyword evidence="5" id="KW-1284">Encapsulin nanocompartment</keyword>
<evidence type="ECO:0000256" key="4">
    <source>
        <dbReference type="ARBA" id="ARBA00033738"/>
    </source>
</evidence>
<dbReference type="GO" id="GO:0046872">
    <property type="term" value="F:metal ion binding"/>
    <property type="evidence" value="ECO:0007669"/>
    <property type="project" value="UniProtKB-KW"/>
</dbReference>
<reference evidence="7 8" key="1">
    <citation type="submission" date="2017-06" db="EMBL/GenBank/DDBJ databases">
        <title>Sequencing and comparative analysis of myxobacterial genomes.</title>
        <authorList>
            <person name="Rupp O."/>
            <person name="Goesmann A."/>
            <person name="Sogaard-Andersen L."/>
        </authorList>
    </citation>
    <scope>NUCLEOTIDE SEQUENCE [LARGE SCALE GENOMIC DNA]</scope>
    <source>
        <strain evidence="7 8">DSM 14697</strain>
    </source>
</reference>
<evidence type="ECO:0000256" key="5">
    <source>
        <dbReference type="ARBA" id="ARBA00033787"/>
    </source>
</evidence>
<accession>A0A250JW68</accession>
<dbReference type="GO" id="GO:0006879">
    <property type="term" value="P:intracellular iron ion homeostasis"/>
    <property type="evidence" value="ECO:0007669"/>
    <property type="project" value="UniProtKB-KW"/>
</dbReference>
<proteinExistence type="predicted"/>
<name>A0A250JW68_9BACT</name>
<dbReference type="AlphaFoldDB" id="A0A250JW68"/>